<keyword evidence="2" id="KW-0614">Plasmid</keyword>
<protein>
    <submittedName>
        <fullName evidence="2">Uncharacterized protein</fullName>
    </submittedName>
</protein>
<keyword evidence="1" id="KW-1133">Transmembrane helix</keyword>
<dbReference type="HOGENOM" id="CLU_1913366_0_0_6"/>
<keyword evidence="1" id="KW-0472">Membrane</keyword>
<name>A0A0F6TZW2_CITAM</name>
<feature type="transmembrane region" description="Helical" evidence="1">
    <location>
        <begin position="12"/>
        <end position="36"/>
    </location>
</feature>
<feature type="transmembrane region" description="Helical" evidence="1">
    <location>
        <begin position="48"/>
        <end position="68"/>
    </location>
</feature>
<dbReference type="PATRIC" id="fig|1261127.3.peg.5450"/>
<dbReference type="KEGG" id="cama:F384_26275"/>
<proteinExistence type="predicted"/>
<evidence type="ECO:0000313" key="3">
    <source>
        <dbReference type="Proteomes" id="UP000034085"/>
    </source>
</evidence>
<evidence type="ECO:0000256" key="1">
    <source>
        <dbReference type="SAM" id="Phobius"/>
    </source>
</evidence>
<feature type="transmembrane region" description="Helical" evidence="1">
    <location>
        <begin position="111"/>
        <end position="128"/>
    </location>
</feature>
<geneLocation type="plasmid" evidence="2">
    <name>unnamed</name>
</geneLocation>
<feature type="transmembrane region" description="Helical" evidence="1">
    <location>
        <begin position="75"/>
        <end position="99"/>
    </location>
</feature>
<reference evidence="2 3" key="1">
    <citation type="submission" date="2015-03" db="EMBL/GenBank/DDBJ databases">
        <title>Complete genome sequence of Citrobacter amalonaticus Y19.</title>
        <authorList>
            <person name="Park S."/>
        </authorList>
    </citation>
    <scope>NUCLEOTIDE SEQUENCE [LARGE SCALE GENOMIC DNA]</scope>
    <source>
        <strain evidence="2 3">Y19</strain>
        <plasmid evidence="3">Plasmid</plasmid>
    </source>
</reference>
<sequence length="132" mass="14406">MTALTTKKNRTFSAYLNALALPVLLFVVEYAAVILAEKSGLISIEWSSFRLSILFCIVSLVCTAISFSNGEKGNFFFAAAGILISWAFGLVIFLVALFISFDLSFLTGRSVINTISTGCIFQIIVAAIKERF</sequence>
<dbReference type="EMBL" id="CP011133">
    <property type="protein sequence ID" value="AKE62081.1"/>
    <property type="molecule type" value="Genomic_DNA"/>
</dbReference>
<keyword evidence="1" id="KW-0812">Transmembrane</keyword>
<accession>A0A0F6TZW2</accession>
<dbReference type="Proteomes" id="UP000034085">
    <property type="component" value="Plasmid"/>
</dbReference>
<dbReference type="AlphaFoldDB" id="A0A0F6TZW2"/>
<gene>
    <name evidence="2" type="ORF">F384_26275</name>
</gene>
<organism evidence="2 3">
    <name type="scientific">Citrobacter amalonaticus Y19</name>
    <dbReference type="NCBI Taxonomy" id="1261127"/>
    <lineage>
        <taxon>Bacteria</taxon>
        <taxon>Pseudomonadati</taxon>
        <taxon>Pseudomonadota</taxon>
        <taxon>Gammaproteobacteria</taxon>
        <taxon>Enterobacterales</taxon>
        <taxon>Enterobacteriaceae</taxon>
        <taxon>Citrobacter</taxon>
    </lineage>
</organism>
<dbReference type="RefSeq" id="WP_046498791.1">
    <property type="nucleotide sequence ID" value="NZ_CP011133.1"/>
</dbReference>
<evidence type="ECO:0000313" key="2">
    <source>
        <dbReference type="EMBL" id="AKE62081.1"/>
    </source>
</evidence>